<sequence length="204" mass="22156">MTIPPPPRRVSAAPTATRSGAWPRIAPWLIGLGSVLAAWGLTQLTPPDSWVRQSFPVSAQIGEPAEGNNLIVTVRAVAGASELSDAHAWSGEGPWLLVTFDAQATVEEAGAYLERIELHIGERTFSPSERPSFSSPEERLAAGLPHRATAAFELREQDLGQRARLEFGYDDVNEELDSAILLDIDLAEISFAQKAEIADRSWSE</sequence>
<reference evidence="1" key="1">
    <citation type="submission" date="2021-03" db="EMBL/GenBank/DDBJ databases">
        <title>Microbacterium sp. nov., a novel actinobacterium isolated from cow dung.</title>
        <authorList>
            <person name="Zhang L."/>
        </authorList>
    </citation>
    <scope>NUCLEOTIDE SEQUENCE</scope>
    <source>
        <strain evidence="1">NEAU-LLB</strain>
    </source>
</reference>
<proteinExistence type="predicted"/>
<keyword evidence="2" id="KW-1185">Reference proteome</keyword>
<name>A0A939QNC9_9MICO</name>
<evidence type="ECO:0000313" key="2">
    <source>
        <dbReference type="Proteomes" id="UP000680132"/>
    </source>
</evidence>
<evidence type="ECO:0000313" key="1">
    <source>
        <dbReference type="EMBL" id="MBO3662616.1"/>
    </source>
</evidence>
<organism evidence="1 2">
    <name type="scientific">Microbacterium stercoris</name>
    <dbReference type="NCBI Taxonomy" id="2820289"/>
    <lineage>
        <taxon>Bacteria</taxon>
        <taxon>Bacillati</taxon>
        <taxon>Actinomycetota</taxon>
        <taxon>Actinomycetes</taxon>
        <taxon>Micrococcales</taxon>
        <taxon>Microbacteriaceae</taxon>
        <taxon>Microbacterium</taxon>
    </lineage>
</organism>
<dbReference type="AlphaFoldDB" id="A0A939QNC9"/>
<accession>A0A939QNC9</accession>
<protein>
    <submittedName>
        <fullName evidence="1">Uncharacterized protein</fullName>
    </submittedName>
</protein>
<dbReference type="RefSeq" id="WP_208500272.1">
    <property type="nucleotide sequence ID" value="NZ_JAGFOA010000001.1"/>
</dbReference>
<gene>
    <name evidence="1" type="ORF">J5V96_03720</name>
</gene>
<dbReference type="EMBL" id="JAGFOA010000001">
    <property type="protein sequence ID" value="MBO3662616.1"/>
    <property type="molecule type" value="Genomic_DNA"/>
</dbReference>
<dbReference type="Proteomes" id="UP000680132">
    <property type="component" value="Unassembled WGS sequence"/>
</dbReference>
<comment type="caution">
    <text evidence="1">The sequence shown here is derived from an EMBL/GenBank/DDBJ whole genome shotgun (WGS) entry which is preliminary data.</text>
</comment>